<evidence type="ECO:0000313" key="4">
    <source>
        <dbReference type="Proteomes" id="UP000701853"/>
    </source>
</evidence>
<dbReference type="InterPro" id="IPR056647">
    <property type="entry name" value="DUF7745"/>
</dbReference>
<accession>A0A8J6CJ15</accession>
<feature type="coiled-coil region" evidence="1">
    <location>
        <begin position="326"/>
        <end position="466"/>
    </location>
</feature>
<dbReference type="Proteomes" id="UP000701853">
    <property type="component" value="Chromosome 12"/>
</dbReference>
<dbReference type="Pfam" id="PF24924">
    <property type="entry name" value="DUF7745"/>
    <property type="match status" value="1"/>
</dbReference>
<dbReference type="Gene3D" id="1.10.287.1490">
    <property type="match status" value="1"/>
</dbReference>
<evidence type="ECO:0000313" key="3">
    <source>
        <dbReference type="EMBL" id="KAG8474234.1"/>
    </source>
</evidence>
<name>A0A8J6CJ15_9ROSI</name>
<keyword evidence="1" id="KW-0175">Coiled coil</keyword>
<evidence type="ECO:0000256" key="1">
    <source>
        <dbReference type="SAM" id="Coils"/>
    </source>
</evidence>
<reference evidence="3 4" key="1">
    <citation type="journal article" date="2021" name="bioRxiv">
        <title>The Gossypium anomalum genome as a resource for cotton improvement and evolutionary analysis of hybrid incompatibility.</title>
        <authorList>
            <person name="Grover C.E."/>
            <person name="Yuan D."/>
            <person name="Arick M.A."/>
            <person name="Miller E.R."/>
            <person name="Hu G."/>
            <person name="Peterson D.G."/>
            <person name="Wendel J.F."/>
            <person name="Udall J.A."/>
        </authorList>
    </citation>
    <scope>NUCLEOTIDE SEQUENCE [LARGE SCALE GENOMIC DNA]</scope>
    <source>
        <strain evidence="3">JFW-Udall</strain>
        <tissue evidence="3">Leaf</tissue>
    </source>
</reference>
<dbReference type="AlphaFoldDB" id="A0A8J6CJ15"/>
<feature type="domain" description="DUF7745" evidence="2">
    <location>
        <begin position="1"/>
        <end position="296"/>
    </location>
</feature>
<organism evidence="3 4">
    <name type="scientific">Gossypium anomalum</name>
    <dbReference type="NCBI Taxonomy" id="47600"/>
    <lineage>
        <taxon>Eukaryota</taxon>
        <taxon>Viridiplantae</taxon>
        <taxon>Streptophyta</taxon>
        <taxon>Embryophyta</taxon>
        <taxon>Tracheophyta</taxon>
        <taxon>Spermatophyta</taxon>
        <taxon>Magnoliopsida</taxon>
        <taxon>eudicotyledons</taxon>
        <taxon>Gunneridae</taxon>
        <taxon>Pentapetalae</taxon>
        <taxon>rosids</taxon>
        <taxon>malvids</taxon>
        <taxon>Malvales</taxon>
        <taxon>Malvaceae</taxon>
        <taxon>Malvoideae</taxon>
        <taxon>Gossypium</taxon>
    </lineage>
</organism>
<gene>
    <name evidence="3" type="ORF">CXB51_033589</name>
</gene>
<proteinExistence type="predicted"/>
<dbReference type="EMBL" id="JAHUZN010000012">
    <property type="protein sequence ID" value="KAG8474234.1"/>
    <property type="molecule type" value="Genomic_DNA"/>
</dbReference>
<dbReference type="PANTHER" id="PTHR48200">
    <property type="entry name" value="PROTEIN, PUTATIVE-RELATED"/>
    <property type="match status" value="1"/>
</dbReference>
<dbReference type="PANTHER" id="PTHR48200:SF1">
    <property type="entry name" value="AMINOTRANSFERASE-LIKE PLANT MOBILE DOMAIN-CONTAINING PROTEIN"/>
    <property type="match status" value="1"/>
</dbReference>
<comment type="caution">
    <text evidence="3">The sequence shown here is derived from an EMBL/GenBank/DDBJ whole genome shotgun (WGS) entry which is preliminary data.</text>
</comment>
<protein>
    <recommendedName>
        <fullName evidence="2">DUF7745 domain-containing protein</fullName>
    </recommendedName>
</protein>
<keyword evidence="4" id="KW-1185">Reference proteome</keyword>
<evidence type="ECO:0000259" key="2">
    <source>
        <dbReference type="Pfam" id="PF24924"/>
    </source>
</evidence>
<sequence length="530" mass="61668">MVQFWNPAYGCFTFGEVDLVPTLEEYTTLLRCPKIQGNKAYVRATNLPTFIKKLMMITGMSEQWAVAQIQQKGDGKCISWVSLRDLILAHPDVKRRVDVLALSIYDLVIFSKAMRYVDEAVADLFDRLGKQNTLVPAILAETFRSLNACRKVGEGRFIGCAQLLLVWFHSHFWKVDKVPCRVFFKGYSPLKEAAATPRRDDITEERWIEILQNLREEDIMWKAPWMTPSEILYRCGSFDWGVVGYTLLLVLRQYKAEQFIPVTQGLAQSDFSYKGDHYKKKMREIFEAWKKFSKRVSDNIPRPSLEAARSMEENLQVIPSELEVIKQEFERKNLELGKKIERLEEEKIYLSLDIDVQKIEVEKRAGLEKSSEQWQQEVQEERAKVEYWEKKFQEMQAQNQALEKENQGLKAKVTELRRSLHHHRSRNSAIQLKASLNKIEEMKHDIGRLEAALQNCELQIEQLEDQVRDRDYLMGEAIVQIREVADHLQDLAAQANILSTKYESVTDRGLELASLLDRIKTLGLRVKAYL</sequence>